<keyword evidence="1" id="KW-1015">Disulfide bond</keyword>
<dbReference type="InterPro" id="IPR009030">
    <property type="entry name" value="Growth_fac_rcpt_cys_sf"/>
</dbReference>
<dbReference type="OrthoDB" id="300641at2759"/>
<feature type="disulfide bond" evidence="1">
    <location>
        <begin position="92"/>
        <end position="107"/>
    </location>
</feature>
<evidence type="ECO:0000256" key="1">
    <source>
        <dbReference type="PROSITE-ProRule" id="PRU00206"/>
    </source>
</evidence>
<protein>
    <submittedName>
        <fullName evidence="3">Variant-specific surface protein</fullName>
    </submittedName>
</protein>
<dbReference type="InterPro" id="IPR052798">
    <property type="entry name" value="Giardia_VSA"/>
</dbReference>
<evidence type="ECO:0000259" key="2">
    <source>
        <dbReference type="PROSITE" id="PS50050"/>
    </source>
</evidence>
<organism evidence="3 4">
    <name type="scientific">Giardia intestinalis</name>
    <name type="common">Giardia lamblia</name>
    <dbReference type="NCBI Taxonomy" id="5741"/>
    <lineage>
        <taxon>Eukaryota</taxon>
        <taxon>Metamonada</taxon>
        <taxon>Diplomonadida</taxon>
        <taxon>Hexamitidae</taxon>
        <taxon>Giardiinae</taxon>
        <taxon>Giardia</taxon>
    </lineage>
</organism>
<accession>V6TMM5</accession>
<dbReference type="PANTHER" id="PTHR23275:SF100">
    <property type="entry name" value="EGF-LIKE DOMAIN-CONTAINING PROTEIN"/>
    <property type="match status" value="1"/>
</dbReference>
<dbReference type="PROSITE" id="PS50050">
    <property type="entry name" value="TNFR_NGFR_2"/>
    <property type="match status" value="1"/>
</dbReference>
<reference evidence="4" key="1">
    <citation type="submission" date="2012-02" db="EMBL/GenBank/DDBJ databases">
        <title>Genome sequencing of Giardia lamblia Genotypes A2 and B isolates (DH and GS) and comparative analysis with the genomes of Genotypes A1 and E (WB and Pig).</title>
        <authorList>
            <person name="Adam R."/>
            <person name="Dahlstrom E."/>
            <person name="Martens C."/>
            <person name="Bruno D."/>
            <person name="Barbian K."/>
            <person name="Porcella S.F."/>
            <person name="Nash T."/>
        </authorList>
    </citation>
    <scope>NUCLEOTIDE SEQUENCE</scope>
    <source>
        <strain evidence="4">GS</strain>
    </source>
</reference>
<dbReference type="SMART" id="SM00261">
    <property type="entry name" value="FU"/>
    <property type="match status" value="4"/>
</dbReference>
<dbReference type="AlphaFoldDB" id="V6TMM5"/>
<dbReference type="Gene3D" id="2.10.220.10">
    <property type="entry name" value="Hormone Receptor, Insulin-like Growth Factor Receptor 1, Chain A, domain 2"/>
    <property type="match status" value="2"/>
</dbReference>
<evidence type="ECO:0000313" key="3">
    <source>
        <dbReference type="EMBL" id="ESU39981.1"/>
    </source>
</evidence>
<reference evidence="3 4" key="2">
    <citation type="journal article" date="2013" name="Genome Biol. Evol.">
        <title>Genome sequencing of Giardia lamblia genotypes A2 and B isolates (DH and GS) and comparative analysis with the genomes of genotypes A1 and E (WB and Pig).</title>
        <authorList>
            <person name="Adam R.D."/>
            <person name="Dahlstrom E.W."/>
            <person name="Martens C.A."/>
            <person name="Bruno D.P."/>
            <person name="Barbian K.D."/>
            <person name="Ricklefs S.M."/>
            <person name="Hernandez M.M."/>
            <person name="Narla N.P."/>
            <person name="Patel R.B."/>
            <person name="Porcella S.F."/>
            <person name="Nash T.E."/>
        </authorList>
    </citation>
    <scope>NUCLEOTIDE SEQUENCE [LARGE SCALE GENOMIC DNA]</scope>
    <source>
        <strain evidence="3 4">GS</strain>
    </source>
</reference>
<dbReference type="SMART" id="SM00181">
    <property type="entry name" value="EGF"/>
    <property type="match status" value="7"/>
</dbReference>
<dbReference type="Proteomes" id="UP000018040">
    <property type="component" value="Unassembled WGS sequence"/>
</dbReference>
<dbReference type="InterPro" id="IPR006212">
    <property type="entry name" value="Furin_repeat"/>
</dbReference>
<feature type="disulfide bond" evidence="1">
    <location>
        <begin position="111"/>
        <end position="124"/>
    </location>
</feature>
<gene>
    <name evidence="3" type="ORF">GSB_154748</name>
</gene>
<comment type="caution">
    <text evidence="1">Lacks conserved residue(s) required for the propagation of feature annotation.</text>
</comment>
<dbReference type="VEuPathDB" id="GiardiaDB:QR46_2530"/>
<evidence type="ECO:0000313" key="4">
    <source>
        <dbReference type="Proteomes" id="UP000018040"/>
    </source>
</evidence>
<feature type="repeat" description="TNFR-Cys" evidence="1">
    <location>
        <begin position="91"/>
        <end position="135"/>
    </location>
</feature>
<dbReference type="SUPFAM" id="SSF57184">
    <property type="entry name" value="Growth factor receptor domain"/>
    <property type="match status" value="3"/>
</dbReference>
<sequence length="463" mass="48820">MCSGGFFLFRGGCYSTKSASGSEICTAAEGGKCTTCKTEGSYIFQNKAATVTLGNECILCSDTTNRDGYKGVANCQMCTAPSATGAAACSVCQEGYYEDDKGACQKCDQTCATCENAANTCTSCPEGKYLKDSQCVEANQCTGTNYPDKQSGECKACSEIAGCNTCVYNDNLGGPICSTCSGSNMVKREIDGTATCVAEAQCAVASQPGTHFLNKDNNGCILCSNADDTTQGNQGVANCKTCQKAADNQNLTCSACLDGYFYDSGSSTCKNCAANCATCTSNQIDTCTACLPGYFLKTDGSNKECVPCDNVDKGGREGCSACSNNPTFKCADCRANYRKQPNGDASDDYTCTKTCEDDSACGGTAGSCKAAVLDDKGVFHYYCSQCADNSQYPIDGICKDDKAGNTCKDGVCTSCTTGYFLYMGGLLQYRQRPRQPHVHRRSKWHMHCCSQQQVLPGPGGNQD</sequence>
<comment type="caution">
    <text evidence="3">The sequence shown here is derived from an EMBL/GenBank/DDBJ whole genome shotgun (WGS) entry which is preliminary data.</text>
</comment>
<dbReference type="CDD" id="cd00064">
    <property type="entry name" value="FU"/>
    <property type="match status" value="1"/>
</dbReference>
<feature type="domain" description="TNFR-Cys" evidence="2">
    <location>
        <begin position="91"/>
        <end position="135"/>
    </location>
</feature>
<proteinExistence type="predicted"/>
<name>V6TMM5_GIAIN</name>
<dbReference type="InterPro" id="IPR001368">
    <property type="entry name" value="TNFR/NGFR_Cys_rich_reg"/>
</dbReference>
<dbReference type="EMBL" id="AHHH01000376">
    <property type="protein sequence ID" value="ESU39981.1"/>
    <property type="molecule type" value="Genomic_DNA"/>
</dbReference>
<dbReference type="InterPro" id="IPR000742">
    <property type="entry name" value="EGF"/>
</dbReference>
<dbReference type="PANTHER" id="PTHR23275">
    <property type="entry name" value="CABRIOLET.-RELATED"/>
    <property type="match status" value="1"/>
</dbReference>